<dbReference type="Proteomes" id="UP000038045">
    <property type="component" value="Unplaced"/>
</dbReference>
<accession>A0A0N5A705</accession>
<feature type="transmembrane region" description="Helical" evidence="1">
    <location>
        <begin position="116"/>
        <end position="134"/>
    </location>
</feature>
<evidence type="ECO:0000313" key="3">
    <source>
        <dbReference type="WBParaSite" id="PTRK_0001779300.1"/>
    </source>
</evidence>
<organism evidence="2 3">
    <name type="scientific">Parastrongyloides trichosuri</name>
    <name type="common">Possum-specific nematode worm</name>
    <dbReference type="NCBI Taxonomy" id="131310"/>
    <lineage>
        <taxon>Eukaryota</taxon>
        <taxon>Metazoa</taxon>
        <taxon>Ecdysozoa</taxon>
        <taxon>Nematoda</taxon>
        <taxon>Chromadorea</taxon>
        <taxon>Rhabditida</taxon>
        <taxon>Tylenchina</taxon>
        <taxon>Panagrolaimomorpha</taxon>
        <taxon>Strongyloidoidea</taxon>
        <taxon>Strongyloididae</taxon>
        <taxon>Parastrongyloides</taxon>
    </lineage>
</organism>
<keyword evidence="2" id="KW-1185">Reference proteome</keyword>
<proteinExistence type="predicted"/>
<keyword evidence="1" id="KW-1133">Transmembrane helix</keyword>
<name>A0A0N5A705_PARTI</name>
<sequence>MGSRLTAGSNGDHTSIGNDVRDFLNSNKRYGARIKDAYGIDISEGFIITFPECLYSWQTIKDIKAQGIIKIDNEMKIKVIIMKSPFAPETVDICSKTELIQKLEKTILSLESTAVLFEWIILIAISTIMCGLFKNWNIPRILSFVAGIPLTMFTIELVIKLYMDINHYQLRGIENNDVVNLYELYNPRIDFLNMLGICVSILCCTIFVVSMVIATKQRRNEIILNKVNKSN</sequence>
<dbReference type="WBParaSite" id="PTRK_0001779300.1">
    <property type="protein sequence ID" value="PTRK_0001779300.1"/>
    <property type="gene ID" value="PTRK_0001779300"/>
</dbReference>
<reference evidence="3" key="1">
    <citation type="submission" date="2017-02" db="UniProtKB">
        <authorList>
            <consortium name="WormBaseParasite"/>
        </authorList>
    </citation>
    <scope>IDENTIFICATION</scope>
</reference>
<protein>
    <submittedName>
        <fullName evidence="3">Integral membrane protein</fullName>
    </submittedName>
</protein>
<keyword evidence="1" id="KW-0812">Transmembrane</keyword>
<feature type="transmembrane region" description="Helical" evidence="1">
    <location>
        <begin position="191"/>
        <end position="214"/>
    </location>
</feature>
<keyword evidence="1" id="KW-0472">Membrane</keyword>
<feature type="transmembrane region" description="Helical" evidence="1">
    <location>
        <begin position="141"/>
        <end position="163"/>
    </location>
</feature>
<evidence type="ECO:0000313" key="2">
    <source>
        <dbReference type="Proteomes" id="UP000038045"/>
    </source>
</evidence>
<dbReference type="AlphaFoldDB" id="A0A0N5A705"/>
<evidence type="ECO:0000256" key="1">
    <source>
        <dbReference type="SAM" id="Phobius"/>
    </source>
</evidence>